<evidence type="ECO:0000313" key="2">
    <source>
        <dbReference type="Proteomes" id="UP000054549"/>
    </source>
</evidence>
<reference evidence="1 2" key="1">
    <citation type="submission" date="2014-04" db="EMBL/GenBank/DDBJ databases">
        <title>Evolutionary Origins and Diversification of the Mycorrhizal Mutualists.</title>
        <authorList>
            <consortium name="DOE Joint Genome Institute"/>
            <consortium name="Mycorrhizal Genomics Consortium"/>
            <person name="Kohler A."/>
            <person name="Kuo A."/>
            <person name="Nagy L.G."/>
            <person name="Floudas D."/>
            <person name="Copeland A."/>
            <person name="Barry K.W."/>
            <person name="Cichocki N."/>
            <person name="Veneault-Fourrey C."/>
            <person name="LaButti K."/>
            <person name="Lindquist E.A."/>
            <person name="Lipzen A."/>
            <person name="Lundell T."/>
            <person name="Morin E."/>
            <person name="Murat C."/>
            <person name="Riley R."/>
            <person name="Ohm R."/>
            <person name="Sun H."/>
            <person name="Tunlid A."/>
            <person name="Henrissat B."/>
            <person name="Grigoriev I.V."/>
            <person name="Hibbett D.S."/>
            <person name="Martin F."/>
        </authorList>
    </citation>
    <scope>NUCLEOTIDE SEQUENCE [LARGE SCALE GENOMIC DNA]</scope>
    <source>
        <strain evidence="1 2">Koide BX008</strain>
    </source>
</reference>
<evidence type="ECO:0000313" key="1">
    <source>
        <dbReference type="EMBL" id="KIL67140.1"/>
    </source>
</evidence>
<dbReference type="HOGENOM" id="CLU_2849193_0_0_1"/>
<sequence>MFRRRQFWRSSAVTGFVPIYREPQEVWVDQTCPGPQVQYAMTIFNQTQQRRPGWQFIVPDLNKPM</sequence>
<proteinExistence type="predicted"/>
<keyword evidence="2" id="KW-1185">Reference proteome</keyword>
<dbReference type="EMBL" id="KN818233">
    <property type="protein sequence ID" value="KIL67140.1"/>
    <property type="molecule type" value="Genomic_DNA"/>
</dbReference>
<organism evidence="1 2">
    <name type="scientific">Amanita muscaria (strain Koide BX008)</name>
    <dbReference type="NCBI Taxonomy" id="946122"/>
    <lineage>
        <taxon>Eukaryota</taxon>
        <taxon>Fungi</taxon>
        <taxon>Dikarya</taxon>
        <taxon>Basidiomycota</taxon>
        <taxon>Agaricomycotina</taxon>
        <taxon>Agaricomycetes</taxon>
        <taxon>Agaricomycetidae</taxon>
        <taxon>Agaricales</taxon>
        <taxon>Pluteineae</taxon>
        <taxon>Amanitaceae</taxon>
        <taxon>Amanita</taxon>
    </lineage>
</organism>
<protein>
    <submittedName>
        <fullName evidence="1">Uncharacterized protein</fullName>
    </submittedName>
</protein>
<accession>A0A0C2SUN7</accession>
<dbReference type="Proteomes" id="UP000054549">
    <property type="component" value="Unassembled WGS sequence"/>
</dbReference>
<name>A0A0C2SUN7_AMAMK</name>
<gene>
    <name evidence="1" type="ORF">M378DRAFT_160140</name>
</gene>
<dbReference type="AlphaFoldDB" id="A0A0C2SUN7"/>
<dbReference type="InParanoid" id="A0A0C2SUN7"/>